<feature type="compositionally biased region" description="Pro residues" evidence="1">
    <location>
        <begin position="173"/>
        <end position="183"/>
    </location>
</feature>
<gene>
    <name evidence="3" type="ORF">SCLCIDRAFT_14731</name>
</gene>
<feature type="compositionally biased region" description="Basic and acidic residues" evidence="1">
    <location>
        <begin position="384"/>
        <end position="394"/>
    </location>
</feature>
<feature type="region of interest" description="Disordered" evidence="1">
    <location>
        <begin position="587"/>
        <end position="613"/>
    </location>
</feature>
<dbReference type="InterPro" id="IPR008942">
    <property type="entry name" value="ENTH_VHS"/>
</dbReference>
<feature type="region of interest" description="Disordered" evidence="1">
    <location>
        <begin position="249"/>
        <end position="462"/>
    </location>
</feature>
<dbReference type="SMART" id="SM00582">
    <property type="entry name" value="RPR"/>
    <property type="match status" value="1"/>
</dbReference>
<sequence length="630" mass="68003">MSSLNEFESTLEEVVNAKRLSASKMARLTEIAMKALQDDAKLVAILYRTHKSLPNSAKVSSLYAFDALARAARSAVTKNAITGDLSSEKGNAATFLLKIEGVLDGLFQDMIAIGNPEAKEKTKKVLEIWIKSNTFPSAVLTRLRDMLTDVTKESTIRLSPPSQHVIVGAPGNSPTPPLSPPPSTTSNVNVQSMLLSLLGQAAQVTGQIPTNSQTPPNNVTPQLGQAQLALLQQLALTAKLGNTVQLQPALSSSDQARAPLETSSDRSTSSSQSLPGTHPRSNLHPGDPRSSDTGHAERLKSYNERRDDRVVHRGGHRDGYRGRRNRWEGDRFHRDPPSRPRDNRSRSPRRLEGRGMRQYSPPRRRASGKEPSRTELSSPATPEGGKDEFGRDLRPSSVTPPRPVSSEDIPTQAPVVPSVVPDSAAAPDCRIPVPDQLPSVAANTPAQSTDTHASSSAASEQRGLDQFDISTFDATAPSSWEALGNMWKTTYDYIPSQEELMQFILAGGMALAGAAGCHYGDSQSRLHRHEGAGQGLRGNGGWQGKGRGSINGGQRQFGHDDYGEAGQWEQSNAEYTGTDATVLGESAGAKKEEDQCSDGYHDSTSVKTQARGGRMQRIGDKWLFVRDPVS</sequence>
<feature type="domain" description="CID" evidence="2">
    <location>
        <begin position="1"/>
        <end position="151"/>
    </location>
</feature>
<dbReference type="Proteomes" id="UP000053989">
    <property type="component" value="Unassembled WGS sequence"/>
</dbReference>
<name>A0A0C2ZX20_9AGAM</name>
<reference evidence="4" key="2">
    <citation type="submission" date="2015-01" db="EMBL/GenBank/DDBJ databases">
        <title>Evolutionary Origins and Diversification of the Mycorrhizal Mutualists.</title>
        <authorList>
            <consortium name="DOE Joint Genome Institute"/>
            <consortium name="Mycorrhizal Genomics Consortium"/>
            <person name="Kohler A."/>
            <person name="Kuo A."/>
            <person name="Nagy L.G."/>
            <person name="Floudas D."/>
            <person name="Copeland A."/>
            <person name="Barry K.W."/>
            <person name="Cichocki N."/>
            <person name="Veneault-Fourrey C."/>
            <person name="LaButti K."/>
            <person name="Lindquist E.A."/>
            <person name="Lipzen A."/>
            <person name="Lundell T."/>
            <person name="Morin E."/>
            <person name="Murat C."/>
            <person name="Riley R."/>
            <person name="Ohm R."/>
            <person name="Sun H."/>
            <person name="Tunlid A."/>
            <person name="Henrissat B."/>
            <person name="Grigoriev I.V."/>
            <person name="Hibbett D.S."/>
            <person name="Martin F."/>
        </authorList>
    </citation>
    <scope>NUCLEOTIDE SEQUENCE [LARGE SCALE GENOMIC DNA]</scope>
    <source>
        <strain evidence="4">Foug A</strain>
    </source>
</reference>
<dbReference type="HOGENOM" id="CLU_018327_1_0_1"/>
<proteinExistence type="predicted"/>
<evidence type="ECO:0000256" key="1">
    <source>
        <dbReference type="SAM" id="MobiDB-lite"/>
    </source>
</evidence>
<evidence type="ECO:0000313" key="4">
    <source>
        <dbReference type="Proteomes" id="UP000053989"/>
    </source>
</evidence>
<dbReference type="InterPro" id="IPR006569">
    <property type="entry name" value="CID_dom"/>
</dbReference>
<dbReference type="AlphaFoldDB" id="A0A0C2ZX20"/>
<feature type="region of interest" description="Disordered" evidence="1">
    <location>
        <begin position="162"/>
        <end position="187"/>
    </location>
</feature>
<protein>
    <recommendedName>
        <fullName evidence="2">CID domain-containing protein</fullName>
    </recommendedName>
</protein>
<feature type="compositionally biased region" description="Basic and acidic residues" evidence="1">
    <location>
        <begin position="286"/>
        <end position="355"/>
    </location>
</feature>
<dbReference type="InParanoid" id="A0A0C2ZX20"/>
<dbReference type="SUPFAM" id="SSF48464">
    <property type="entry name" value="ENTH/VHS domain"/>
    <property type="match status" value="1"/>
</dbReference>
<reference evidence="3 4" key="1">
    <citation type="submission" date="2014-04" db="EMBL/GenBank/DDBJ databases">
        <authorList>
            <consortium name="DOE Joint Genome Institute"/>
            <person name="Kuo A."/>
            <person name="Kohler A."/>
            <person name="Nagy L.G."/>
            <person name="Floudas D."/>
            <person name="Copeland A."/>
            <person name="Barry K.W."/>
            <person name="Cichocki N."/>
            <person name="Veneault-Fourrey C."/>
            <person name="LaButti K."/>
            <person name="Lindquist E.A."/>
            <person name="Lipzen A."/>
            <person name="Lundell T."/>
            <person name="Morin E."/>
            <person name="Murat C."/>
            <person name="Sun H."/>
            <person name="Tunlid A."/>
            <person name="Henrissat B."/>
            <person name="Grigoriev I.V."/>
            <person name="Hibbett D.S."/>
            <person name="Martin F."/>
            <person name="Nordberg H.P."/>
            <person name="Cantor M.N."/>
            <person name="Hua S.X."/>
        </authorList>
    </citation>
    <scope>NUCLEOTIDE SEQUENCE [LARGE SCALE GENOMIC DNA]</scope>
    <source>
        <strain evidence="3 4">Foug A</strain>
    </source>
</reference>
<organism evidence="3 4">
    <name type="scientific">Scleroderma citrinum Foug A</name>
    <dbReference type="NCBI Taxonomy" id="1036808"/>
    <lineage>
        <taxon>Eukaryota</taxon>
        <taxon>Fungi</taxon>
        <taxon>Dikarya</taxon>
        <taxon>Basidiomycota</taxon>
        <taxon>Agaricomycotina</taxon>
        <taxon>Agaricomycetes</taxon>
        <taxon>Agaricomycetidae</taxon>
        <taxon>Boletales</taxon>
        <taxon>Sclerodermatineae</taxon>
        <taxon>Sclerodermataceae</taxon>
        <taxon>Scleroderma</taxon>
    </lineage>
</organism>
<dbReference type="STRING" id="1036808.A0A0C2ZX20"/>
<dbReference type="Gene3D" id="1.25.40.90">
    <property type="match status" value="1"/>
</dbReference>
<dbReference type="Pfam" id="PF04818">
    <property type="entry name" value="CID"/>
    <property type="match status" value="1"/>
</dbReference>
<dbReference type="EMBL" id="KN822019">
    <property type="protein sequence ID" value="KIM66013.1"/>
    <property type="molecule type" value="Genomic_DNA"/>
</dbReference>
<dbReference type="PROSITE" id="PS51391">
    <property type="entry name" value="CID"/>
    <property type="match status" value="1"/>
</dbReference>
<evidence type="ECO:0000313" key="3">
    <source>
        <dbReference type="EMBL" id="KIM66013.1"/>
    </source>
</evidence>
<accession>A0A0C2ZX20</accession>
<feature type="compositionally biased region" description="Low complexity" evidence="1">
    <location>
        <begin position="413"/>
        <end position="428"/>
    </location>
</feature>
<dbReference type="OrthoDB" id="79367at2759"/>
<evidence type="ECO:0000259" key="2">
    <source>
        <dbReference type="PROSITE" id="PS51391"/>
    </source>
</evidence>
<keyword evidence="4" id="KW-1185">Reference proteome</keyword>
<feature type="compositionally biased region" description="Polar residues" evidence="1">
    <location>
        <begin position="441"/>
        <end position="452"/>
    </location>
</feature>